<dbReference type="GO" id="GO:0016491">
    <property type="term" value="F:oxidoreductase activity"/>
    <property type="evidence" value="ECO:0007669"/>
    <property type="project" value="InterPro"/>
</dbReference>
<evidence type="ECO:0000313" key="4">
    <source>
        <dbReference type="Proteomes" id="UP000594638"/>
    </source>
</evidence>
<sequence length="99" mass="11307">MKCLFLLNCRPMMLITILFCLPSRKHSGEDLLHFDINETWRAMEECYKLGLAKSIGVSNYSCAKLSKLLENPTIPPAVNQVEINVAWQQQKIASVLLRE</sequence>
<name>A0A8S0PIC0_OLEEU</name>
<evidence type="ECO:0000259" key="2">
    <source>
        <dbReference type="Pfam" id="PF00248"/>
    </source>
</evidence>
<evidence type="ECO:0000256" key="1">
    <source>
        <dbReference type="SAM" id="SignalP"/>
    </source>
</evidence>
<dbReference type="EMBL" id="CACTIH010000096">
    <property type="protein sequence ID" value="CAA2953671.1"/>
    <property type="molecule type" value="Genomic_DNA"/>
</dbReference>
<dbReference type="InterPro" id="IPR020471">
    <property type="entry name" value="AKR"/>
</dbReference>
<comment type="caution">
    <text evidence="3">The sequence shown here is derived from an EMBL/GenBank/DDBJ whole genome shotgun (WGS) entry which is preliminary data.</text>
</comment>
<dbReference type="InterPro" id="IPR036812">
    <property type="entry name" value="NAD(P)_OxRdtase_dom_sf"/>
</dbReference>
<gene>
    <name evidence="3" type="ORF">OLEA9_A014151</name>
</gene>
<dbReference type="OrthoDB" id="1737605at2759"/>
<dbReference type="Gramene" id="OE9A014151T1">
    <property type="protein sequence ID" value="OE9A014151C1"/>
    <property type="gene ID" value="OE9A014151"/>
</dbReference>
<accession>A0A8S0PIC0</accession>
<keyword evidence="4" id="KW-1185">Reference proteome</keyword>
<dbReference type="Proteomes" id="UP000594638">
    <property type="component" value="Unassembled WGS sequence"/>
</dbReference>
<dbReference type="SUPFAM" id="SSF51430">
    <property type="entry name" value="NAD(P)-linked oxidoreductase"/>
    <property type="match status" value="1"/>
</dbReference>
<evidence type="ECO:0000313" key="3">
    <source>
        <dbReference type="EMBL" id="CAA2953671.1"/>
    </source>
</evidence>
<proteinExistence type="predicted"/>
<dbReference type="InterPro" id="IPR023210">
    <property type="entry name" value="NADP_OxRdtase_dom"/>
</dbReference>
<dbReference type="PRINTS" id="PR00069">
    <property type="entry name" value="ALDKETRDTASE"/>
</dbReference>
<dbReference type="Pfam" id="PF00248">
    <property type="entry name" value="Aldo_ket_red"/>
    <property type="match status" value="1"/>
</dbReference>
<feature type="chain" id="PRO_5035842859" evidence="1">
    <location>
        <begin position="28"/>
        <end position="99"/>
    </location>
</feature>
<dbReference type="PROSITE" id="PS00062">
    <property type="entry name" value="ALDOKETO_REDUCTASE_2"/>
    <property type="match status" value="1"/>
</dbReference>
<keyword evidence="1" id="KW-0732">Signal</keyword>
<organism evidence="3 4">
    <name type="scientific">Olea europaea subsp. europaea</name>
    <dbReference type="NCBI Taxonomy" id="158383"/>
    <lineage>
        <taxon>Eukaryota</taxon>
        <taxon>Viridiplantae</taxon>
        <taxon>Streptophyta</taxon>
        <taxon>Embryophyta</taxon>
        <taxon>Tracheophyta</taxon>
        <taxon>Spermatophyta</taxon>
        <taxon>Magnoliopsida</taxon>
        <taxon>eudicotyledons</taxon>
        <taxon>Gunneridae</taxon>
        <taxon>Pentapetalae</taxon>
        <taxon>asterids</taxon>
        <taxon>lamiids</taxon>
        <taxon>Lamiales</taxon>
        <taxon>Oleaceae</taxon>
        <taxon>Oleeae</taxon>
        <taxon>Olea</taxon>
    </lineage>
</organism>
<protein>
    <submittedName>
        <fullName evidence="3">Methylecgonone reductase-like</fullName>
    </submittedName>
</protein>
<feature type="signal peptide" evidence="1">
    <location>
        <begin position="1"/>
        <end position="27"/>
    </location>
</feature>
<dbReference type="Gene3D" id="3.20.20.100">
    <property type="entry name" value="NADP-dependent oxidoreductase domain"/>
    <property type="match status" value="1"/>
</dbReference>
<reference evidence="3 4" key="1">
    <citation type="submission" date="2019-12" db="EMBL/GenBank/DDBJ databases">
        <authorList>
            <person name="Alioto T."/>
            <person name="Alioto T."/>
            <person name="Gomez Garrido J."/>
        </authorList>
    </citation>
    <scope>NUCLEOTIDE SEQUENCE [LARGE SCALE GENOMIC DNA]</scope>
</reference>
<dbReference type="AlphaFoldDB" id="A0A8S0PIC0"/>
<dbReference type="InterPro" id="IPR018170">
    <property type="entry name" value="Aldo/ket_reductase_CS"/>
</dbReference>
<feature type="domain" description="NADP-dependent oxidoreductase" evidence="2">
    <location>
        <begin position="34"/>
        <end position="93"/>
    </location>
</feature>
<dbReference type="PANTHER" id="PTHR11732">
    <property type="entry name" value="ALDO/KETO REDUCTASE"/>
    <property type="match status" value="1"/>
</dbReference>